<feature type="transmembrane region" description="Helical" evidence="10">
    <location>
        <begin position="188"/>
        <end position="210"/>
    </location>
</feature>
<gene>
    <name evidence="11" type="ORF">CVV64_14500</name>
</gene>
<feature type="transmembrane region" description="Helical" evidence="10">
    <location>
        <begin position="73"/>
        <end position="98"/>
    </location>
</feature>
<accession>A0A2N1PM57</accession>
<feature type="transmembrane region" description="Helical" evidence="10">
    <location>
        <begin position="126"/>
        <end position="144"/>
    </location>
</feature>
<keyword evidence="6" id="KW-0630">Potassium</keyword>
<feature type="transmembrane region" description="Helical" evidence="10">
    <location>
        <begin position="350"/>
        <end position="371"/>
    </location>
</feature>
<keyword evidence="8" id="KW-0406">Ion transport</keyword>
<dbReference type="AlphaFoldDB" id="A0A2N1PM57"/>
<dbReference type="Proteomes" id="UP000233256">
    <property type="component" value="Unassembled WGS sequence"/>
</dbReference>
<evidence type="ECO:0000313" key="12">
    <source>
        <dbReference type="Proteomes" id="UP000233256"/>
    </source>
</evidence>
<evidence type="ECO:0000256" key="7">
    <source>
        <dbReference type="ARBA" id="ARBA00022989"/>
    </source>
</evidence>
<evidence type="ECO:0000256" key="2">
    <source>
        <dbReference type="ARBA" id="ARBA00022448"/>
    </source>
</evidence>
<evidence type="ECO:0000256" key="4">
    <source>
        <dbReference type="ARBA" id="ARBA00022538"/>
    </source>
</evidence>
<sequence>MVQKFKLNPAQVITSTFLGVIFIGTVLLMLPYASSKSTCIGFVNALFTSTSATCVTGLVTLDTGTDFSLFGQLVIMALFQIGGLGIMTISTAFSVVLFRRITLKDQFIMGDMLDQSGGDVSRLLKYMLRYTLVIEAFGAIILSLRFIPYFGNAEKGLYYAIFHSISAFCNAGFSLFADSFCRFRGDFLINSAIMGLIMIGGIGFVVIVNLHEIVKYARRGEKVRFTLHTRMVLITSGSLIAAGALYFLAAEWNAAFAGMPLQEKFLAAMFQSVTCRTAGFNTVDTAAFSATSLLFSIVLMFIGASPGSTGGGIKTTTFAVLVLRVKGVLFGRDELEYSGRTIPRIILNKSISIVMLSALICLIFLLVLTWIEGKSFIHLFFETVSAFGTVGLSCGLTGTLTDPGKLLITLLMFIGRIGPLTLALAIGERIIKGTFAFPEERVMVG</sequence>
<proteinExistence type="predicted"/>
<comment type="caution">
    <text evidence="11">The sequence shown here is derived from an EMBL/GenBank/DDBJ whole genome shotgun (WGS) entry which is preliminary data.</text>
</comment>
<evidence type="ECO:0000256" key="8">
    <source>
        <dbReference type="ARBA" id="ARBA00023065"/>
    </source>
</evidence>
<evidence type="ECO:0000313" key="11">
    <source>
        <dbReference type="EMBL" id="PKK89423.1"/>
    </source>
</evidence>
<evidence type="ECO:0000256" key="10">
    <source>
        <dbReference type="SAM" id="Phobius"/>
    </source>
</evidence>
<feature type="transmembrane region" description="Helical" evidence="10">
    <location>
        <begin position="12"/>
        <end position="34"/>
    </location>
</feature>
<evidence type="ECO:0000256" key="1">
    <source>
        <dbReference type="ARBA" id="ARBA00004651"/>
    </source>
</evidence>
<dbReference type="NCBIfam" id="TIGR00933">
    <property type="entry name" value="2a38"/>
    <property type="match status" value="1"/>
</dbReference>
<keyword evidence="4" id="KW-0633">Potassium transport</keyword>
<reference evidence="11 12" key="1">
    <citation type="journal article" date="2017" name="ISME J.">
        <title>Potential for microbial H2 and metal transformations associated with novel bacteria and archaea in deep terrestrial subsurface sediments.</title>
        <authorList>
            <person name="Hernsdorf A.W."/>
            <person name="Amano Y."/>
            <person name="Miyakawa K."/>
            <person name="Ise K."/>
            <person name="Suzuki Y."/>
            <person name="Anantharaman K."/>
            <person name="Probst A."/>
            <person name="Burstein D."/>
            <person name="Thomas B.C."/>
            <person name="Banfield J.F."/>
        </authorList>
    </citation>
    <scope>NUCLEOTIDE SEQUENCE [LARGE SCALE GENOMIC DNA]</scope>
    <source>
        <strain evidence="11">HGW-Wallbacteria-1</strain>
    </source>
</reference>
<dbReference type="PANTHER" id="PTHR32024">
    <property type="entry name" value="TRK SYSTEM POTASSIUM UPTAKE PROTEIN TRKG-RELATED"/>
    <property type="match status" value="1"/>
</dbReference>
<dbReference type="InterPro" id="IPR003445">
    <property type="entry name" value="Cat_transpt"/>
</dbReference>
<dbReference type="PANTHER" id="PTHR32024:SF1">
    <property type="entry name" value="KTR SYSTEM POTASSIUM UPTAKE PROTEIN B"/>
    <property type="match status" value="1"/>
</dbReference>
<name>A0A2N1PM57_9BACT</name>
<dbReference type="EMBL" id="PGXC01000018">
    <property type="protein sequence ID" value="PKK89423.1"/>
    <property type="molecule type" value="Genomic_DNA"/>
</dbReference>
<keyword evidence="5 10" id="KW-0812">Transmembrane</keyword>
<feature type="transmembrane region" description="Helical" evidence="10">
    <location>
        <begin position="406"/>
        <end position="426"/>
    </location>
</feature>
<keyword evidence="2" id="KW-0813">Transport</keyword>
<keyword evidence="3" id="KW-1003">Cell membrane</keyword>
<protein>
    <submittedName>
        <fullName evidence="11">Trk family potassium uptake protein</fullName>
    </submittedName>
</protein>
<feature type="transmembrane region" description="Helical" evidence="10">
    <location>
        <begin position="231"/>
        <end position="249"/>
    </location>
</feature>
<comment type="subcellular location">
    <subcellularLocation>
        <location evidence="1">Cell membrane</location>
        <topology evidence="1">Multi-pass membrane protein</topology>
    </subcellularLocation>
</comment>
<feature type="transmembrane region" description="Helical" evidence="10">
    <location>
        <begin position="286"/>
        <end position="304"/>
    </location>
</feature>
<evidence type="ECO:0000256" key="5">
    <source>
        <dbReference type="ARBA" id="ARBA00022692"/>
    </source>
</evidence>
<dbReference type="InterPro" id="IPR004772">
    <property type="entry name" value="TrkH"/>
</dbReference>
<evidence type="ECO:0000256" key="6">
    <source>
        <dbReference type="ARBA" id="ARBA00022958"/>
    </source>
</evidence>
<dbReference type="GO" id="GO:0005886">
    <property type="term" value="C:plasma membrane"/>
    <property type="evidence" value="ECO:0007669"/>
    <property type="project" value="UniProtKB-SubCell"/>
</dbReference>
<evidence type="ECO:0000256" key="9">
    <source>
        <dbReference type="ARBA" id="ARBA00023136"/>
    </source>
</evidence>
<feature type="transmembrane region" description="Helical" evidence="10">
    <location>
        <begin position="40"/>
        <end position="61"/>
    </location>
</feature>
<keyword evidence="9 10" id="KW-0472">Membrane</keyword>
<dbReference type="GO" id="GO:0015379">
    <property type="term" value="F:potassium:chloride symporter activity"/>
    <property type="evidence" value="ECO:0007669"/>
    <property type="project" value="InterPro"/>
</dbReference>
<evidence type="ECO:0000256" key="3">
    <source>
        <dbReference type="ARBA" id="ARBA00022475"/>
    </source>
</evidence>
<keyword evidence="7 10" id="KW-1133">Transmembrane helix</keyword>
<dbReference type="Pfam" id="PF02386">
    <property type="entry name" value="TrkH"/>
    <property type="match status" value="1"/>
</dbReference>
<organism evidence="11 12">
    <name type="scientific">Candidatus Wallbacteria bacterium HGW-Wallbacteria-1</name>
    <dbReference type="NCBI Taxonomy" id="2013854"/>
    <lineage>
        <taxon>Bacteria</taxon>
        <taxon>Candidatus Walliibacteriota</taxon>
    </lineage>
</organism>